<sequence>MKREYEEFKVWINTLVAKAQKVLEEGWTMQDGTLWSGNNVRDHPGMIQVFLGQSGALDTDGNQLPRLVYVSREKKSGQNHHEKAGAMNALKGSQGGNVFYDGSIAGRKVCYVQFPQRLDGIDRYANRNTAFFDAFYGFDAPKTKKPYLLRTCNCLPKWVYCGCYCSGKKKKATKAKSDKKKRNSKIVEDRTPVLALEGAEKSFEGRKPTVGAKPAPSQGLGQGRRAPRERIGISGELESMITDYQQSKGSSNLVRASSSNVMLMGSLGRLLEAVFECREPIKIDPYYHRAHHRLANLNLRLGETKKALYHYKHSGSEADTTDIAKAKVLQTHLLKCTEARRHRDWNTLIKETEVTISSSADSAPQIFTLQVEAFLKLHKHQDADTTLLNGPNFNFDDCTKFFGPIGNVNLLLIRAQVDMVTGSGGRSTGQSSRFEQQGAITAVPILNLSRASSIIMLRAYAAYLFFQLKTHRQLFETEDLEDESDDSVMEEDADASETWGLSVSFIGIILLLIVGNITEHTGAVIFSFKNKLDISLGVALGSATRISVFVMNPVQNVMYPNPERSLHAQY</sequence>
<dbReference type="PANTHER" id="PTHR46050">
    <property type="entry name" value="TPR REPEAT-CONTAINING THIOREDOXIN"/>
    <property type="match status" value="1"/>
</dbReference>
<dbReference type="GO" id="GO:0012505">
    <property type="term" value="C:endomembrane system"/>
    <property type="evidence" value="ECO:0007669"/>
    <property type="project" value="UniProtKB-SubCell"/>
</dbReference>
<keyword evidence="3" id="KW-0808">Transferase</keyword>
<dbReference type="EMBL" id="JACGCM010000560">
    <property type="protein sequence ID" value="KAF6170825.1"/>
    <property type="molecule type" value="Genomic_DNA"/>
</dbReference>
<evidence type="ECO:0000313" key="8">
    <source>
        <dbReference type="EMBL" id="KAF6170825.1"/>
    </source>
</evidence>
<dbReference type="InterPro" id="IPR005150">
    <property type="entry name" value="Cellulose_synth"/>
</dbReference>
<keyword evidence="5" id="KW-1133">Transmembrane helix</keyword>
<accession>A0A7J7NUE0</accession>
<keyword evidence="6" id="KW-0472">Membrane</keyword>
<keyword evidence="2" id="KW-0328">Glycosyltransferase</keyword>
<evidence type="ECO:0000256" key="3">
    <source>
        <dbReference type="ARBA" id="ARBA00022679"/>
    </source>
</evidence>
<dbReference type="SUPFAM" id="SSF48452">
    <property type="entry name" value="TPR-like"/>
    <property type="match status" value="1"/>
</dbReference>
<keyword evidence="9" id="KW-1185">Reference proteome</keyword>
<dbReference type="GO" id="GO:0030244">
    <property type="term" value="P:cellulose biosynthetic process"/>
    <property type="evidence" value="ECO:0007669"/>
    <property type="project" value="InterPro"/>
</dbReference>
<evidence type="ECO:0000256" key="6">
    <source>
        <dbReference type="ARBA" id="ARBA00023136"/>
    </source>
</evidence>
<dbReference type="InterPro" id="IPR044880">
    <property type="entry name" value="NCX_ion-bd_dom_sf"/>
</dbReference>
<dbReference type="GO" id="GO:0016760">
    <property type="term" value="F:cellulose synthase (UDP-forming) activity"/>
    <property type="evidence" value="ECO:0007669"/>
    <property type="project" value="InterPro"/>
</dbReference>
<evidence type="ECO:0000313" key="9">
    <source>
        <dbReference type="Proteomes" id="UP000541444"/>
    </source>
</evidence>
<dbReference type="OrthoDB" id="2335338at2759"/>
<proteinExistence type="predicted"/>
<dbReference type="GO" id="GO:0005737">
    <property type="term" value="C:cytoplasm"/>
    <property type="evidence" value="ECO:0007669"/>
    <property type="project" value="TreeGrafter"/>
</dbReference>
<protein>
    <submittedName>
        <fullName evidence="8">Uncharacterized protein</fullName>
    </submittedName>
</protein>
<dbReference type="GO" id="GO:0016020">
    <property type="term" value="C:membrane"/>
    <property type="evidence" value="ECO:0007669"/>
    <property type="project" value="InterPro"/>
</dbReference>
<evidence type="ECO:0000256" key="5">
    <source>
        <dbReference type="ARBA" id="ARBA00022989"/>
    </source>
</evidence>
<gene>
    <name evidence="8" type="ORF">GIB67_015777</name>
</gene>
<name>A0A7J7NUE0_9MAGN</name>
<dbReference type="Gene3D" id="1.20.1420.30">
    <property type="entry name" value="NCX, central ion-binding region"/>
    <property type="match status" value="1"/>
</dbReference>
<dbReference type="Gene3D" id="1.25.40.10">
    <property type="entry name" value="Tetratricopeptide repeat domain"/>
    <property type="match status" value="1"/>
</dbReference>
<evidence type="ECO:0000256" key="7">
    <source>
        <dbReference type="SAM" id="MobiDB-lite"/>
    </source>
</evidence>
<evidence type="ECO:0000256" key="2">
    <source>
        <dbReference type="ARBA" id="ARBA00022676"/>
    </source>
</evidence>
<evidence type="ECO:0000256" key="1">
    <source>
        <dbReference type="ARBA" id="ARBA00004308"/>
    </source>
</evidence>
<dbReference type="Proteomes" id="UP000541444">
    <property type="component" value="Unassembled WGS sequence"/>
</dbReference>
<dbReference type="AlphaFoldDB" id="A0A7J7NUE0"/>
<comment type="subcellular location">
    <subcellularLocation>
        <location evidence="1">Endomembrane system</location>
    </subcellularLocation>
</comment>
<evidence type="ECO:0000256" key="4">
    <source>
        <dbReference type="ARBA" id="ARBA00022692"/>
    </source>
</evidence>
<dbReference type="Pfam" id="PF03552">
    <property type="entry name" value="Cellulose_synt"/>
    <property type="match status" value="2"/>
</dbReference>
<reference evidence="8 9" key="1">
    <citation type="journal article" date="2020" name="IScience">
        <title>Genome Sequencing of the Endangered Kingdonia uniflora (Circaeasteraceae, Ranunculales) Reveals Potential Mechanisms of Evolutionary Specialization.</title>
        <authorList>
            <person name="Sun Y."/>
            <person name="Deng T."/>
            <person name="Zhang A."/>
            <person name="Moore M.J."/>
            <person name="Landis J.B."/>
            <person name="Lin N."/>
            <person name="Zhang H."/>
            <person name="Zhang X."/>
            <person name="Huang J."/>
            <person name="Zhang X."/>
            <person name="Sun H."/>
            <person name="Wang H."/>
        </authorList>
    </citation>
    <scope>NUCLEOTIDE SEQUENCE [LARGE SCALE GENOMIC DNA]</scope>
    <source>
        <strain evidence="8">TB1705</strain>
        <tissue evidence="8">Leaf</tissue>
    </source>
</reference>
<dbReference type="InterPro" id="IPR011990">
    <property type="entry name" value="TPR-like_helical_dom_sf"/>
</dbReference>
<dbReference type="InterPro" id="IPR044534">
    <property type="entry name" value="TTL1-4"/>
</dbReference>
<dbReference type="PANTHER" id="PTHR46050:SF7">
    <property type="entry name" value="TETRATRICOPEPTIDE REPEAT (TPR)-LIKE SUPERFAMILY PROTEIN"/>
    <property type="match status" value="1"/>
</dbReference>
<comment type="caution">
    <text evidence="8">The sequence shown here is derived from an EMBL/GenBank/DDBJ whole genome shotgun (WGS) entry which is preliminary data.</text>
</comment>
<organism evidence="8 9">
    <name type="scientific">Kingdonia uniflora</name>
    <dbReference type="NCBI Taxonomy" id="39325"/>
    <lineage>
        <taxon>Eukaryota</taxon>
        <taxon>Viridiplantae</taxon>
        <taxon>Streptophyta</taxon>
        <taxon>Embryophyta</taxon>
        <taxon>Tracheophyta</taxon>
        <taxon>Spermatophyta</taxon>
        <taxon>Magnoliopsida</taxon>
        <taxon>Ranunculales</taxon>
        <taxon>Circaeasteraceae</taxon>
        <taxon>Kingdonia</taxon>
    </lineage>
</organism>
<keyword evidence="4" id="KW-0812">Transmembrane</keyword>
<feature type="region of interest" description="Disordered" evidence="7">
    <location>
        <begin position="204"/>
        <end position="227"/>
    </location>
</feature>